<name>A0A0E9XPZ4_ANGAN</name>
<proteinExistence type="predicted"/>
<dbReference type="AlphaFoldDB" id="A0A0E9XPZ4"/>
<accession>A0A0E9XPZ4</accession>
<evidence type="ECO:0000313" key="1">
    <source>
        <dbReference type="EMBL" id="JAI04502.1"/>
    </source>
</evidence>
<reference evidence="1" key="1">
    <citation type="submission" date="2014-11" db="EMBL/GenBank/DDBJ databases">
        <authorList>
            <person name="Amaro Gonzalez C."/>
        </authorList>
    </citation>
    <scope>NUCLEOTIDE SEQUENCE</scope>
</reference>
<sequence>MCCVLHYIAICHGCDIDLTEDTLQDFHTERSRVACDDRYRDYRAQSARESRDWLAVEPFH</sequence>
<protein>
    <submittedName>
        <fullName evidence="1">Uncharacterized protein</fullName>
    </submittedName>
</protein>
<reference evidence="1" key="2">
    <citation type="journal article" date="2015" name="Fish Shellfish Immunol.">
        <title>Early steps in the European eel (Anguilla anguilla)-Vibrio vulnificus interaction in the gills: Role of the RtxA13 toxin.</title>
        <authorList>
            <person name="Callol A."/>
            <person name="Pajuelo D."/>
            <person name="Ebbesson L."/>
            <person name="Teles M."/>
            <person name="MacKenzie S."/>
            <person name="Amaro C."/>
        </authorList>
    </citation>
    <scope>NUCLEOTIDE SEQUENCE</scope>
</reference>
<organism evidence="1">
    <name type="scientific">Anguilla anguilla</name>
    <name type="common">European freshwater eel</name>
    <name type="synonym">Muraena anguilla</name>
    <dbReference type="NCBI Taxonomy" id="7936"/>
    <lineage>
        <taxon>Eukaryota</taxon>
        <taxon>Metazoa</taxon>
        <taxon>Chordata</taxon>
        <taxon>Craniata</taxon>
        <taxon>Vertebrata</taxon>
        <taxon>Euteleostomi</taxon>
        <taxon>Actinopterygii</taxon>
        <taxon>Neopterygii</taxon>
        <taxon>Teleostei</taxon>
        <taxon>Anguilliformes</taxon>
        <taxon>Anguillidae</taxon>
        <taxon>Anguilla</taxon>
    </lineage>
</organism>
<dbReference type="EMBL" id="GBXM01004076">
    <property type="protein sequence ID" value="JAI04502.1"/>
    <property type="molecule type" value="Transcribed_RNA"/>
</dbReference>